<keyword evidence="3" id="KW-1185">Reference proteome</keyword>
<dbReference type="Proteomes" id="UP000708208">
    <property type="component" value="Unassembled WGS sequence"/>
</dbReference>
<evidence type="ECO:0000313" key="2">
    <source>
        <dbReference type="EMBL" id="CAG7687035.1"/>
    </source>
</evidence>
<dbReference type="EMBL" id="CAJVCH010019059">
    <property type="protein sequence ID" value="CAG7687035.1"/>
    <property type="molecule type" value="Genomic_DNA"/>
</dbReference>
<accession>A0A8J2J545</accession>
<sequence>MMFTGSPARKRTSSSQSTTSHRGKGHPGSSESRERGSNDPFRNRHEVRIRNPASHSSSRTNSTAAGMRPFRDGNSGGKKIHYI</sequence>
<organism evidence="2 3">
    <name type="scientific">Allacma fusca</name>
    <dbReference type="NCBI Taxonomy" id="39272"/>
    <lineage>
        <taxon>Eukaryota</taxon>
        <taxon>Metazoa</taxon>
        <taxon>Ecdysozoa</taxon>
        <taxon>Arthropoda</taxon>
        <taxon>Hexapoda</taxon>
        <taxon>Collembola</taxon>
        <taxon>Symphypleona</taxon>
        <taxon>Sminthuridae</taxon>
        <taxon>Allacma</taxon>
    </lineage>
</organism>
<comment type="caution">
    <text evidence="2">The sequence shown here is derived from an EMBL/GenBank/DDBJ whole genome shotgun (WGS) entry which is preliminary data.</text>
</comment>
<feature type="compositionally biased region" description="Basic and acidic residues" evidence="1">
    <location>
        <begin position="31"/>
        <end position="49"/>
    </location>
</feature>
<feature type="compositionally biased region" description="Polar residues" evidence="1">
    <location>
        <begin position="53"/>
        <end position="64"/>
    </location>
</feature>
<protein>
    <submittedName>
        <fullName evidence="2">Uncharacterized protein</fullName>
    </submittedName>
</protein>
<reference evidence="2" key="1">
    <citation type="submission" date="2021-06" db="EMBL/GenBank/DDBJ databases">
        <authorList>
            <person name="Hodson N. C."/>
            <person name="Mongue J. A."/>
            <person name="Jaron S. K."/>
        </authorList>
    </citation>
    <scope>NUCLEOTIDE SEQUENCE</scope>
</reference>
<gene>
    <name evidence="2" type="ORF">AFUS01_LOCUS3193</name>
</gene>
<feature type="region of interest" description="Disordered" evidence="1">
    <location>
        <begin position="1"/>
        <end position="83"/>
    </location>
</feature>
<proteinExistence type="predicted"/>
<name>A0A8J2J545_9HEXA</name>
<evidence type="ECO:0000313" key="3">
    <source>
        <dbReference type="Proteomes" id="UP000708208"/>
    </source>
</evidence>
<dbReference type="AlphaFoldDB" id="A0A8J2J545"/>
<evidence type="ECO:0000256" key="1">
    <source>
        <dbReference type="SAM" id="MobiDB-lite"/>
    </source>
</evidence>